<dbReference type="PANTHER" id="PTHR12357:SF3">
    <property type="entry name" value="YTH DOMAIN-CONTAINING PROTEIN 1"/>
    <property type="match status" value="1"/>
</dbReference>
<feature type="compositionally biased region" description="Polar residues" evidence="1">
    <location>
        <begin position="21"/>
        <end position="33"/>
    </location>
</feature>
<dbReference type="GO" id="GO:0000398">
    <property type="term" value="P:mRNA splicing, via spliceosome"/>
    <property type="evidence" value="ECO:0007669"/>
    <property type="project" value="TreeGrafter"/>
</dbReference>
<keyword evidence="4" id="KW-1185">Reference proteome</keyword>
<dbReference type="GO" id="GO:0000381">
    <property type="term" value="P:regulation of alternative mRNA splicing, via spliceosome"/>
    <property type="evidence" value="ECO:0007669"/>
    <property type="project" value="TreeGrafter"/>
</dbReference>
<dbReference type="Pfam" id="PF25701">
    <property type="entry name" value="RRM_YTH1"/>
    <property type="match status" value="1"/>
</dbReference>
<dbReference type="AlphaFoldDB" id="A0AAJ0FW43"/>
<feature type="compositionally biased region" description="Basic and acidic residues" evidence="1">
    <location>
        <begin position="1"/>
        <end position="10"/>
    </location>
</feature>
<sequence>MQGDSVKEEYGTGQVDPAVQTPPSEVVSSNKNSKPPKDAADGNRSSQIQNPVDLVTQPPPNQVTMTIQSPQQVQHGAFNLASMGNTLPTVSYHPQQSSQHVHAPSQPYNPTISSPMTHQVPPMPTFGAPPMHMANHPYYIQQPQAPQYYPAGHMAHAHNQHAIRGRQPAVYYTNQLIMNPTQPGFYCPQDSQFPNHSPAIPANVMAGAYMTGAPQVDTLNGSSTKQSTVRGPPRKPRQSGHALWIGNLPPQADLIALVQHICKETSGLESLFLISKSNCAFANYKDESTCLAAQQKLHDSKFQAVRLVSRLRKSTVEGSSGTTAPTGPAVGTASPENQPKTDDGAMIETSGRKVADDGQTTGSSPELKRDTQPRHHTDRFFILKSLTTEDLELSVKTSIWATQSHNEAILNDAFQASKNADNVYLMFSANKSGEYFGYARMISEINQDPAAAIEFAPKTTLAAEVNLPKAIPTEASEYIPKGRIIDDSARGTIFWEAEHDDSEAGSDIESETTSDRSHTTDEESKIWGKPFKLEWLSTIRLPFYRTRGLRNPWNSNREVKIARDGTELEPSVGRRLIGMFNRVENSAVAAASQAPMNFAPVYPPGRPYE</sequence>
<dbReference type="PROSITE" id="PS50882">
    <property type="entry name" value="YTH"/>
    <property type="match status" value="1"/>
</dbReference>
<comment type="caution">
    <text evidence="3">The sequence shown here is derived from an EMBL/GenBank/DDBJ whole genome shotgun (WGS) entry which is preliminary data.</text>
</comment>
<dbReference type="GO" id="GO:0005654">
    <property type="term" value="C:nucleoplasm"/>
    <property type="evidence" value="ECO:0007669"/>
    <property type="project" value="TreeGrafter"/>
</dbReference>
<organism evidence="3 4">
    <name type="scientific">Conoideocrella luteorostrata</name>
    <dbReference type="NCBI Taxonomy" id="1105319"/>
    <lineage>
        <taxon>Eukaryota</taxon>
        <taxon>Fungi</taxon>
        <taxon>Dikarya</taxon>
        <taxon>Ascomycota</taxon>
        <taxon>Pezizomycotina</taxon>
        <taxon>Sordariomycetes</taxon>
        <taxon>Hypocreomycetidae</taxon>
        <taxon>Hypocreales</taxon>
        <taxon>Clavicipitaceae</taxon>
        <taxon>Conoideocrella</taxon>
    </lineage>
</organism>
<dbReference type="InterPro" id="IPR035979">
    <property type="entry name" value="RBD_domain_sf"/>
</dbReference>
<dbReference type="EMBL" id="JASWJB010000214">
    <property type="protein sequence ID" value="KAK2593383.1"/>
    <property type="molecule type" value="Genomic_DNA"/>
</dbReference>
<evidence type="ECO:0000256" key="1">
    <source>
        <dbReference type="SAM" id="MobiDB-lite"/>
    </source>
</evidence>
<feature type="compositionally biased region" description="Polar residues" evidence="1">
    <location>
        <begin position="217"/>
        <end position="229"/>
    </location>
</feature>
<feature type="region of interest" description="Disordered" evidence="1">
    <location>
        <begin position="1"/>
        <end position="62"/>
    </location>
</feature>
<feature type="region of interest" description="Disordered" evidence="1">
    <location>
        <begin position="215"/>
        <end position="242"/>
    </location>
</feature>
<feature type="compositionally biased region" description="Basic and acidic residues" evidence="1">
    <location>
        <begin position="513"/>
        <end position="523"/>
    </location>
</feature>
<feature type="compositionally biased region" description="Acidic residues" evidence="1">
    <location>
        <begin position="499"/>
        <end position="512"/>
    </location>
</feature>
<dbReference type="Proteomes" id="UP001251528">
    <property type="component" value="Unassembled WGS sequence"/>
</dbReference>
<dbReference type="Gene3D" id="3.30.70.330">
    <property type="match status" value="1"/>
</dbReference>
<dbReference type="InterPro" id="IPR045168">
    <property type="entry name" value="YTH_prot"/>
</dbReference>
<evidence type="ECO:0000313" key="3">
    <source>
        <dbReference type="EMBL" id="KAK2593383.1"/>
    </source>
</evidence>
<accession>A0AAJ0FW43</accession>
<dbReference type="GO" id="GO:1990247">
    <property type="term" value="F:N6-methyladenosine-containing RNA reader activity"/>
    <property type="evidence" value="ECO:0007669"/>
    <property type="project" value="TreeGrafter"/>
</dbReference>
<dbReference type="Pfam" id="PF04146">
    <property type="entry name" value="YTH"/>
    <property type="match status" value="1"/>
</dbReference>
<evidence type="ECO:0000259" key="2">
    <source>
        <dbReference type="PROSITE" id="PS50882"/>
    </source>
</evidence>
<dbReference type="PANTHER" id="PTHR12357">
    <property type="entry name" value="YTH YT521-B HOMOLOGY DOMAIN-CONTAINING"/>
    <property type="match status" value="1"/>
</dbReference>
<dbReference type="SUPFAM" id="SSF54928">
    <property type="entry name" value="RNA-binding domain, RBD"/>
    <property type="match status" value="1"/>
</dbReference>
<dbReference type="Gene3D" id="3.10.590.10">
    <property type="entry name" value="ph1033 like domains"/>
    <property type="match status" value="1"/>
</dbReference>
<feature type="domain" description="YTH" evidence="2">
    <location>
        <begin position="378"/>
        <end position="580"/>
    </location>
</feature>
<feature type="region of interest" description="Disordered" evidence="1">
    <location>
        <begin position="499"/>
        <end position="523"/>
    </location>
</feature>
<evidence type="ECO:0000313" key="4">
    <source>
        <dbReference type="Proteomes" id="UP001251528"/>
    </source>
</evidence>
<proteinExistence type="predicted"/>
<reference evidence="3" key="1">
    <citation type="submission" date="2023-06" db="EMBL/GenBank/DDBJ databases">
        <title>Conoideocrella luteorostrata (Hypocreales: Clavicipitaceae), a potential biocontrol fungus for elongate hemlock scale in United States Christmas tree production areas.</title>
        <authorList>
            <person name="Barrett H."/>
            <person name="Lovett B."/>
            <person name="Macias A.M."/>
            <person name="Stajich J.E."/>
            <person name="Kasson M.T."/>
        </authorList>
    </citation>
    <scope>NUCLEOTIDE SEQUENCE</scope>
    <source>
        <strain evidence="3">ARSEF 14590</strain>
    </source>
</reference>
<feature type="compositionally biased region" description="Low complexity" evidence="1">
    <location>
        <begin position="320"/>
        <end position="335"/>
    </location>
</feature>
<gene>
    <name evidence="3" type="ORF">QQS21_008914</name>
</gene>
<dbReference type="InterPro" id="IPR007275">
    <property type="entry name" value="YTH_domain"/>
</dbReference>
<feature type="region of interest" description="Disordered" evidence="1">
    <location>
        <begin position="313"/>
        <end position="374"/>
    </location>
</feature>
<dbReference type="CDD" id="cd21134">
    <property type="entry name" value="YTH"/>
    <property type="match status" value="1"/>
</dbReference>
<name>A0AAJ0FW43_9HYPO</name>
<dbReference type="InterPro" id="IPR012677">
    <property type="entry name" value="Nucleotide-bd_a/b_plait_sf"/>
</dbReference>
<dbReference type="GO" id="GO:0003729">
    <property type="term" value="F:mRNA binding"/>
    <property type="evidence" value="ECO:0007669"/>
    <property type="project" value="TreeGrafter"/>
</dbReference>
<protein>
    <recommendedName>
        <fullName evidence="2">YTH domain-containing protein</fullName>
    </recommendedName>
</protein>
<dbReference type="InterPro" id="IPR057720">
    <property type="entry name" value="RRM_YTH1"/>
</dbReference>